<dbReference type="InterPro" id="IPR000847">
    <property type="entry name" value="LysR_HTH_N"/>
</dbReference>
<gene>
    <name evidence="6" type="ORF">C6570_01875</name>
</gene>
<reference evidence="6 7" key="1">
    <citation type="submission" date="2018-03" db="EMBL/GenBank/DDBJ databases">
        <title>Genome sequencing of Ottowia sp.</title>
        <authorList>
            <person name="Kim S.-J."/>
            <person name="Heo J."/>
            <person name="Kwon S.-W."/>
        </authorList>
    </citation>
    <scope>NUCLEOTIDE SEQUENCE [LARGE SCALE GENOMIC DNA]</scope>
    <source>
        <strain evidence="6 7">KADR8-3</strain>
    </source>
</reference>
<feature type="domain" description="HTH lysR-type" evidence="5">
    <location>
        <begin position="9"/>
        <end position="66"/>
    </location>
</feature>
<dbReference type="SUPFAM" id="SSF46785">
    <property type="entry name" value="Winged helix' DNA-binding domain"/>
    <property type="match status" value="1"/>
</dbReference>
<evidence type="ECO:0000256" key="4">
    <source>
        <dbReference type="ARBA" id="ARBA00023163"/>
    </source>
</evidence>
<accession>A0A2S0MB78</accession>
<proteinExistence type="inferred from homology"/>
<dbReference type="InterPro" id="IPR058163">
    <property type="entry name" value="LysR-type_TF_proteobact-type"/>
</dbReference>
<sequence length="308" mass="33641">MKKHLTEPVPTSSLQALEAVARLQSFTRAGAALGVSTAAVSQHIRALESRVGVRLLERTSRRVHTTEAGQRLLDEVGPALATLSTSLQRLAADQHTPSGLLRINTSRLAARVFIEPVLDAFLARYPLIQLELFLDDTFADLVHGGFDAGIRLGDSIARDMVALPLDHGQRRITVASPDYLARCGTPRRAEDLLAHRCIHFRMPGSGRIEPWVLMVGGKPVKVEVNAALIFSDDSWLNKAAVAGHGLAQRFECSIRDELKAGLLVPVLARHAQPFSGFCIYHPARRLQAPKLRAFVSFLRESCGFGPLA</sequence>
<dbReference type="PANTHER" id="PTHR30537:SF1">
    <property type="entry name" value="HTH-TYPE TRANSCRIPTIONAL REGULATOR PGRR"/>
    <property type="match status" value="1"/>
</dbReference>
<dbReference type="OrthoDB" id="9813056at2"/>
<keyword evidence="2" id="KW-0805">Transcription regulation</keyword>
<comment type="similarity">
    <text evidence="1">Belongs to the LysR transcriptional regulatory family.</text>
</comment>
<protein>
    <submittedName>
        <fullName evidence="6">LysR family transcriptional regulator</fullName>
    </submittedName>
</protein>
<dbReference type="Gene3D" id="3.40.190.290">
    <property type="match status" value="1"/>
</dbReference>
<dbReference type="GO" id="GO:0043565">
    <property type="term" value="F:sequence-specific DNA binding"/>
    <property type="evidence" value="ECO:0007669"/>
    <property type="project" value="TreeGrafter"/>
</dbReference>
<keyword evidence="7" id="KW-1185">Reference proteome</keyword>
<keyword evidence="3" id="KW-0238">DNA-binding</keyword>
<name>A0A2S0MB78_9BURK</name>
<dbReference type="Pfam" id="PF03466">
    <property type="entry name" value="LysR_substrate"/>
    <property type="match status" value="1"/>
</dbReference>
<dbReference type="InterPro" id="IPR005119">
    <property type="entry name" value="LysR_subst-bd"/>
</dbReference>
<dbReference type="KEGG" id="otk:C6570_01875"/>
<evidence type="ECO:0000313" key="6">
    <source>
        <dbReference type="EMBL" id="AVO33139.1"/>
    </source>
</evidence>
<evidence type="ECO:0000256" key="1">
    <source>
        <dbReference type="ARBA" id="ARBA00009437"/>
    </source>
</evidence>
<dbReference type="Pfam" id="PF00126">
    <property type="entry name" value="HTH_1"/>
    <property type="match status" value="1"/>
</dbReference>
<dbReference type="InterPro" id="IPR036388">
    <property type="entry name" value="WH-like_DNA-bd_sf"/>
</dbReference>
<dbReference type="InterPro" id="IPR036390">
    <property type="entry name" value="WH_DNA-bd_sf"/>
</dbReference>
<dbReference type="GO" id="GO:0006351">
    <property type="term" value="P:DNA-templated transcription"/>
    <property type="evidence" value="ECO:0007669"/>
    <property type="project" value="TreeGrafter"/>
</dbReference>
<organism evidence="6 7">
    <name type="scientific">Ottowia oryzae</name>
    <dbReference type="NCBI Taxonomy" id="2109914"/>
    <lineage>
        <taxon>Bacteria</taxon>
        <taxon>Pseudomonadati</taxon>
        <taxon>Pseudomonadota</taxon>
        <taxon>Betaproteobacteria</taxon>
        <taxon>Burkholderiales</taxon>
        <taxon>Comamonadaceae</taxon>
        <taxon>Ottowia</taxon>
    </lineage>
</organism>
<dbReference type="GO" id="GO:0003700">
    <property type="term" value="F:DNA-binding transcription factor activity"/>
    <property type="evidence" value="ECO:0007669"/>
    <property type="project" value="InterPro"/>
</dbReference>
<dbReference type="Proteomes" id="UP000239709">
    <property type="component" value="Chromosome"/>
</dbReference>
<keyword evidence="4" id="KW-0804">Transcription</keyword>
<dbReference type="PROSITE" id="PS50931">
    <property type="entry name" value="HTH_LYSR"/>
    <property type="match status" value="1"/>
</dbReference>
<dbReference type="AlphaFoldDB" id="A0A2S0MB78"/>
<dbReference type="EMBL" id="CP027666">
    <property type="protein sequence ID" value="AVO33139.1"/>
    <property type="molecule type" value="Genomic_DNA"/>
</dbReference>
<evidence type="ECO:0000313" key="7">
    <source>
        <dbReference type="Proteomes" id="UP000239709"/>
    </source>
</evidence>
<dbReference type="SUPFAM" id="SSF53850">
    <property type="entry name" value="Periplasmic binding protein-like II"/>
    <property type="match status" value="1"/>
</dbReference>
<evidence type="ECO:0000256" key="2">
    <source>
        <dbReference type="ARBA" id="ARBA00023015"/>
    </source>
</evidence>
<evidence type="ECO:0000256" key="3">
    <source>
        <dbReference type="ARBA" id="ARBA00023125"/>
    </source>
</evidence>
<dbReference type="FunFam" id="1.10.10.10:FF:000001">
    <property type="entry name" value="LysR family transcriptional regulator"/>
    <property type="match status" value="1"/>
</dbReference>
<evidence type="ECO:0000259" key="5">
    <source>
        <dbReference type="PROSITE" id="PS50931"/>
    </source>
</evidence>
<dbReference type="PANTHER" id="PTHR30537">
    <property type="entry name" value="HTH-TYPE TRANSCRIPTIONAL REGULATOR"/>
    <property type="match status" value="1"/>
</dbReference>
<dbReference type="Gene3D" id="1.10.10.10">
    <property type="entry name" value="Winged helix-like DNA-binding domain superfamily/Winged helix DNA-binding domain"/>
    <property type="match status" value="1"/>
</dbReference>